<dbReference type="PROSITE" id="PS51123">
    <property type="entry name" value="OMPA_2"/>
    <property type="match status" value="1"/>
</dbReference>
<reference evidence="4 5" key="1">
    <citation type="submission" date="2024-06" db="EMBL/GenBank/DDBJ databases">
        <title>Sorghum-associated microbial communities from plants grown in Nebraska, USA.</title>
        <authorList>
            <person name="Schachtman D."/>
        </authorList>
    </citation>
    <scope>NUCLEOTIDE SEQUENCE [LARGE SCALE GENOMIC DNA]</scope>
    <source>
        <strain evidence="4 5">2709</strain>
    </source>
</reference>
<keyword evidence="1 2" id="KW-0472">Membrane</keyword>
<proteinExistence type="predicted"/>
<comment type="caution">
    <text evidence="4">The sequence shown here is derived from an EMBL/GenBank/DDBJ whole genome shotgun (WGS) entry which is preliminary data.</text>
</comment>
<sequence>MNSQDDDNQGLALGIVFSAVVLAVGLAIGIGVHHTGKRAGSSTALATAPGASMVQGVQTTGAAVVAADAASIVVENGLVKFYFASGKADLAPGARDALGDIVKGIAAGQTALISGFHDTTGDPAVNEELAKQRAIGVRDTLISLGIGEDKLELRKPEVTLAGANAEARRVEVRLQ</sequence>
<evidence type="ECO:0000259" key="3">
    <source>
        <dbReference type="PROSITE" id="PS51123"/>
    </source>
</evidence>
<dbReference type="InterPro" id="IPR006665">
    <property type="entry name" value="OmpA-like"/>
</dbReference>
<feature type="domain" description="OmpA-like" evidence="3">
    <location>
        <begin position="70"/>
        <end position="175"/>
    </location>
</feature>
<dbReference type="CDD" id="cd07185">
    <property type="entry name" value="OmpA_C-like"/>
    <property type="match status" value="1"/>
</dbReference>
<dbReference type="SUPFAM" id="SSF103088">
    <property type="entry name" value="OmpA-like"/>
    <property type="match status" value="1"/>
</dbReference>
<name>A0ABV2QED2_9BURK</name>
<protein>
    <submittedName>
        <fullName evidence="4">Outer membrane protein OmpA-like peptidoglycan-associated protein</fullName>
    </submittedName>
</protein>
<dbReference type="InterPro" id="IPR036737">
    <property type="entry name" value="OmpA-like_sf"/>
</dbReference>
<evidence type="ECO:0000313" key="5">
    <source>
        <dbReference type="Proteomes" id="UP001549320"/>
    </source>
</evidence>
<keyword evidence="2" id="KW-1133">Transmembrane helix</keyword>
<organism evidence="4 5">
    <name type="scientific">Ottowia thiooxydans</name>
    <dbReference type="NCBI Taxonomy" id="219182"/>
    <lineage>
        <taxon>Bacteria</taxon>
        <taxon>Pseudomonadati</taxon>
        <taxon>Pseudomonadota</taxon>
        <taxon>Betaproteobacteria</taxon>
        <taxon>Burkholderiales</taxon>
        <taxon>Comamonadaceae</taxon>
        <taxon>Ottowia</taxon>
    </lineage>
</organism>
<gene>
    <name evidence="4" type="ORF">ABIE13_004078</name>
</gene>
<evidence type="ECO:0000313" key="4">
    <source>
        <dbReference type="EMBL" id="MET4578955.1"/>
    </source>
</evidence>
<dbReference type="Pfam" id="PF00691">
    <property type="entry name" value="OmpA"/>
    <property type="match status" value="1"/>
</dbReference>
<dbReference type="RefSeq" id="WP_354446639.1">
    <property type="nucleotide sequence ID" value="NZ_JBEPSH010000008.1"/>
</dbReference>
<accession>A0ABV2QED2</accession>
<evidence type="ECO:0000256" key="2">
    <source>
        <dbReference type="SAM" id="Phobius"/>
    </source>
</evidence>
<keyword evidence="5" id="KW-1185">Reference proteome</keyword>
<dbReference type="EMBL" id="JBEPSH010000008">
    <property type="protein sequence ID" value="MET4578955.1"/>
    <property type="molecule type" value="Genomic_DNA"/>
</dbReference>
<dbReference type="Proteomes" id="UP001549320">
    <property type="component" value="Unassembled WGS sequence"/>
</dbReference>
<feature type="transmembrane region" description="Helical" evidence="2">
    <location>
        <begin position="12"/>
        <end position="32"/>
    </location>
</feature>
<keyword evidence="2" id="KW-0812">Transmembrane</keyword>
<dbReference type="Gene3D" id="3.30.1330.60">
    <property type="entry name" value="OmpA-like domain"/>
    <property type="match status" value="1"/>
</dbReference>
<evidence type="ECO:0000256" key="1">
    <source>
        <dbReference type="PROSITE-ProRule" id="PRU00473"/>
    </source>
</evidence>